<sequence>MEEEPDDDDRATDSRSAVRDDIPEFSREALEHERIYDSLAHVRRRYLCYLLCDRAEIQVDEAAAAIADWESDGDSVPESHHDRVRLSLLHSHIPKLRASDVVDFDPHSETLVRGDDAEAVLAALQAVGRTLRPGDDDGNEGG</sequence>
<organism evidence="3 4">
    <name type="scientific">Haloarcula onubensis</name>
    <dbReference type="NCBI Taxonomy" id="2950539"/>
    <lineage>
        <taxon>Archaea</taxon>
        <taxon>Methanobacteriati</taxon>
        <taxon>Methanobacteriota</taxon>
        <taxon>Stenosarchaea group</taxon>
        <taxon>Halobacteria</taxon>
        <taxon>Halobacteriales</taxon>
        <taxon>Haloarculaceae</taxon>
        <taxon>Haloarcula</taxon>
    </lineage>
</organism>
<evidence type="ECO:0000313" key="4">
    <source>
        <dbReference type="Proteomes" id="UP001268864"/>
    </source>
</evidence>
<dbReference type="RefSeq" id="WP_310898924.1">
    <property type="nucleotide sequence ID" value="NZ_JAMQOS010000001.1"/>
</dbReference>
<gene>
    <name evidence="3" type="ORF">NDI86_03060</name>
</gene>
<evidence type="ECO:0000313" key="3">
    <source>
        <dbReference type="EMBL" id="MDS0281086.1"/>
    </source>
</evidence>
<reference evidence="3 4" key="1">
    <citation type="submission" date="2022-06" db="EMBL/GenBank/DDBJ databases">
        <title>Halomicroarcula sp. a new haloarchaeum isolate from saline soil.</title>
        <authorList>
            <person name="Strakova D."/>
            <person name="Galisteo C."/>
            <person name="Sanchez-Porro C."/>
            <person name="Ventosa A."/>
        </authorList>
    </citation>
    <scope>NUCLEOTIDE SEQUENCE [LARGE SCALE GENOMIC DNA]</scope>
    <source>
        <strain evidence="3 4">S3CR25-11</strain>
    </source>
</reference>
<feature type="region of interest" description="Disordered" evidence="1">
    <location>
        <begin position="1"/>
        <end position="23"/>
    </location>
</feature>
<feature type="compositionally biased region" description="Acidic residues" evidence="1">
    <location>
        <begin position="1"/>
        <end position="10"/>
    </location>
</feature>
<proteinExistence type="predicted"/>
<keyword evidence="4" id="KW-1185">Reference proteome</keyword>
<comment type="caution">
    <text evidence="3">The sequence shown here is derived from an EMBL/GenBank/DDBJ whole genome shotgun (WGS) entry which is preliminary data.</text>
</comment>
<evidence type="ECO:0000256" key="1">
    <source>
        <dbReference type="SAM" id="MobiDB-lite"/>
    </source>
</evidence>
<dbReference type="Pfam" id="PF24035">
    <property type="entry name" value="DUF7344"/>
    <property type="match status" value="1"/>
</dbReference>
<feature type="compositionally biased region" description="Basic and acidic residues" evidence="1">
    <location>
        <begin position="11"/>
        <end position="23"/>
    </location>
</feature>
<dbReference type="EMBL" id="JAMQOS010000001">
    <property type="protein sequence ID" value="MDS0281086.1"/>
    <property type="molecule type" value="Genomic_DNA"/>
</dbReference>
<protein>
    <recommendedName>
        <fullName evidence="2">DUF7344 domain-containing protein</fullName>
    </recommendedName>
</protein>
<feature type="domain" description="DUF7344" evidence="2">
    <location>
        <begin position="37"/>
        <end position="110"/>
    </location>
</feature>
<name>A0ABU2FJZ2_9EURY</name>
<accession>A0ABU2FJZ2</accession>
<dbReference type="Proteomes" id="UP001268864">
    <property type="component" value="Unassembled WGS sequence"/>
</dbReference>
<evidence type="ECO:0000259" key="2">
    <source>
        <dbReference type="Pfam" id="PF24035"/>
    </source>
</evidence>
<dbReference type="InterPro" id="IPR055768">
    <property type="entry name" value="DUF7344"/>
</dbReference>